<sequence>MSKCSYCSYYSPLTTSIKAMTFQKQLLLPINLGIVISSSFAKLTKVEMLGHNVLLHVWRKTGGTSAHYQQSLLKSGTSSSIQQLKLGPKWVVNQTAIPKPGSKTTTEGLSHGVAMA</sequence>
<evidence type="ECO:0000313" key="2">
    <source>
        <dbReference type="EMBL" id="MEQ2217328.1"/>
    </source>
</evidence>
<evidence type="ECO:0000256" key="1">
    <source>
        <dbReference type="SAM" id="MobiDB-lite"/>
    </source>
</evidence>
<organism evidence="2 3">
    <name type="scientific">Xenoophorus captivus</name>
    <dbReference type="NCBI Taxonomy" id="1517983"/>
    <lineage>
        <taxon>Eukaryota</taxon>
        <taxon>Metazoa</taxon>
        <taxon>Chordata</taxon>
        <taxon>Craniata</taxon>
        <taxon>Vertebrata</taxon>
        <taxon>Euteleostomi</taxon>
        <taxon>Actinopterygii</taxon>
        <taxon>Neopterygii</taxon>
        <taxon>Teleostei</taxon>
        <taxon>Neoteleostei</taxon>
        <taxon>Acanthomorphata</taxon>
        <taxon>Ovalentaria</taxon>
        <taxon>Atherinomorphae</taxon>
        <taxon>Cyprinodontiformes</taxon>
        <taxon>Goodeidae</taxon>
        <taxon>Xenoophorus</taxon>
    </lineage>
</organism>
<name>A0ABV0SCI2_9TELE</name>
<keyword evidence="3" id="KW-1185">Reference proteome</keyword>
<accession>A0ABV0SCI2</accession>
<dbReference type="EMBL" id="JAHRIN010075780">
    <property type="protein sequence ID" value="MEQ2217328.1"/>
    <property type="molecule type" value="Genomic_DNA"/>
</dbReference>
<proteinExistence type="predicted"/>
<gene>
    <name evidence="2" type="ORF">XENOCAPTIV_005518</name>
</gene>
<dbReference type="Proteomes" id="UP001434883">
    <property type="component" value="Unassembled WGS sequence"/>
</dbReference>
<protein>
    <submittedName>
        <fullName evidence="2">Uncharacterized protein</fullName>
    </submittedName>
</protein>
<reference evidence="2 3" key="1">
    <citation type="submission" date="2021-06" db="EMBL/GenBank/DDBJ databases">
        <authorList>
            <person name="Palmer J.M."/>
        </authorList>
    </citation>
    <scope>NUCLEOTIDE SEQUENCE [LARGE SCALE GENOMIC DNA]</scope>
    <source>
        <strain evidence="2 3">XC_2019</strain>
        <tissue evidence="2">Muscle</tissue>
    </source>
</reference>
<evidence type="ECO:0000313" key="3">
    <source>
        <dbReference type="Proteomes" id="UP001434883"/>
    </source>
</evidence>
<feature type="compositionally biased region" description="Polar residues" evidence="1">
    <location>
        <begin position="97"/>
        <end position="108"/>
    </location>
</feature>
<comment type="caution">
    <text evidence="2">The sequence shown here is derived from an EMBL/GenBank/DDBJ whole genome shotgun (WGS) entry which is preliminary data.</text>
</comment>
<feature type="region of interest" description="Disordered" evidence="1">
    <location>
        <begin position="97"/>
        <end position="116"/>
    </location>
</feature>